<feature type="compositionally biased region" description="Low complexity" evidence="1">
    <location>
        <begin position="104"/>
        <end position="113"/>
    </location>
</feature>
<proteinExistence type="predicted"/>
<evidence type="ECO:0000256" key="1">
    <source>
        <dbReference type="SAM" id="MobiDB-lite"/>
    </source>
</evidence>
<dbReference type="RefSeq" id="WP_208817369.1">
    <property type="nucleotide sequence ID" value="NZ_WVUH01000443.1"/>
</dbReference>
<feature type="domain" description="DUF218" evidence="2">
    <location>
        <begin position="128"/>
        <end position="264"/>
    </location>
</feature>
<name>A0ABS3W0Y3_MICEH</name>
<organism evidence="3 4">
    <name type="scientific">Micromonospora echinofusca</name>
    <dbReference type="NCBI Taxonomy" id="47858"/>
    <lineage>
        <taxon>Bacteria</taxon>
        <taxon>Bacillati</taxon>
        <taxon>Actinomycetota</taxon>
        <taxon>Actinomycetes</taxon>
        <taxon>Micromonosporales</taxon>
        <taxon>Micromonosporaceae</taxon>
        <taxon>Micromonospora</taxon>
    </lineage>
</organism>
<feature type="region of interest" description="Disordered" evidence="1">
    <location>
        <begin position="86"/>
        <end position="131"/>
    </location>
</feature>
<dbReference type="InterPro" id="IPR003848">
    <property type="entry name" value="DUF218"/>
</dbReference>
<keyword evidence="4" id="KW-1185">Reference proteome</keyword>
<evidence type="ECO:0000259" key="2">
    <source>
        <dbReference type="Pfam" id="PF02698"/>
    </source>
</evidence>
<reference evidence="3 4" key="1">
    <citation type="submission" date="2019-12" db="EMBL/GenBank/DDBJ databases">
        <title>Whole genome sequencing of endophytic Actinobacterium Micromonospora sp. MPMI6T.</title>
        <authorList>
            <person name="Evv R."/>
            <person name="Podile A.R."/>
        </authorList>
    </citation>
    <scope>NUCLEOTIDE SEQUENCE [LARGE SCALE GENOMIC DNA]</scope>
    <source>
        <strain evidence="3 4">MPMI6</strain>
    </source>
</reference>
<gene>
    <name evidence="3" type="ORF">GSF22_30410</name>
</gene>
<comment type="caution">
    <text evidence="3">The sequence shown here is derived from an EMBL/GenBank/DDBJ whole genome shotgun (WGS) entry which is preliminary data.</text>
</comment>
<accession>A0ABS3W0Y3</accession>
<dbReference type="Pfam" id="PF02698">
    <property type="entry name" value="DUF218"/>
    <property type="match status" value="1"/>
</dbReference>
<dbReference type="PANTHER" id="PTHR30336">
    <property type="entry name" value="INNER MEMBRANE PROTEIN, PROBABLE PERMEASE"/>
    <property type="match status" value="1"/>
</dbReference>
<protein>
    <recommendedName>
        <fullName evidence="2">DUF218 domain-containing protein</fullName>
    </recommendedName>
</protein>
<evidence type="ECO:0000313" key="3">
    <source>
        <dbReference type="EMBL" id="MBO4210274.1"/>
    </source>
</evidence>
<sequence length="309" mass="32318">MSDVLDGLVHAAVGSTPVVRVAVVDSVTRGPASPVEREDTGPAAGGLTLELDTATVREVQSGLVTGSQAVMSGRVGITGGTWADLGPVAAAGVPHPEERPGPPERSGQPGQPRWSGQSSRSGPPAGPDVVAVLGAPNDARGNLSVMAAGRTVHAAGLAERTGAALVLTGGTGRHFNPTGQPHWAYCRDHLARRNLLRAPVLACLDSRHTYEDLLLLREVTYRHGIRSTAVVTSDYHEPRVRFLAGLLLPGASVHAVAHPDLPSAEANRLRAHERTALGQVVAAALLFGPDRLLVPPVRTELGWTVRWTP</sequence>
<dbReference type="Proteomes" id="UP000823521">
    <property type="component" value="Unassembled WGS sequence"/>
</dbReference>
<dbReference type="CDD" id="cd06259">
    <property type="entry name" value="YdcF-like"/>
    <property type="match status" value="1"/>
</dbReference>
<evidence type="ECO:0000313" key="4">
    <source>
        <dbReference type="Proteomes" id="UP000823521"/>
    </source>
</evidence>
<dbReference type="InterPro" id="IPR051599">
    <property type="entry name" value="Cell_Envelope_Assoc"/>
</dbReference>
<dbReference type="EMBL" id="WVUH01000443">
    <property type="protein sequence ID" value="MBO4210274.1"/>
    <property type="molecule type" value="Genomic_DNA"/>
</dbReference>
<dbReference type="PANTHER" id="PTHR30336:SF20">
    <property type="entry name" value="DUF218 DOMAIN-CONTAINING PROTEIN"/>
    <property type="match status" value="1"/>
</dbReference>